<dbReference type="EMBL" id="CAFABE010000030">
    <property type="protein sequence ID" value="CAB4826512.1"/>
    <property type="molecule type" value="Genomic_DNA"/>
</dbReference>
<dbReference type="EMBL" id="CAFBLT010000004">
    <property type="protein sequence ID" value="CAB4884097.1"/>
    <property type="molecule type" value="Genomic_DNA"/>
</dbReference>
<gene>
    <name evidence="1" type="ORF">UFOPK3164_00799</name>
    <name evidence="2" type="ORF">UFOPK3427_01841</name>
    <name evidence="3" type="ORF">UFOPK4112_01391</name>
</gene>
<dbReference type="SUPFAM" id="SSF54593">
    <property type="entry name" value="Glyoxalase/Bleomycin resistance protein/Dihydroxybiphenyl dioxygenase"/>
    <property type="match status" value="1"/>
</dbReference>
<reference evidence="3" key="1">
    <citation type="submission" date="2020-05" db="EMBL/GenBank/DDBJ databases">
        <authorList>
            <person name="Chiriac C."/>
            <person name="Salcher M."/>
            <person name="Ghai R."/>
            <person name="Kavagutti S V."/>
        </authorList>
    </citation>
    <scope>NUCLEOTIDE SEQUENCE</scope>
</reference>
<sequence>MTVEGVANLAIKVADLESACTFYERAGGVVTNKIEWEGSLRADVALGALNLTLFTRAIYEDAVDLPVEGFLHPALFTDDLDKELEGHDVVFGPVIVSGPFGSRRIAFVSAPGGMRLEFMEQIAPAASRPMENSA</sequence>
<proteinExistence type="predicted"/>
<protein>
    <submittedName>
        <fullName evidence="3">Unannotated protein</fullName>
    </submittedName>
</protein>
<evidence type="ECO:0000313" key="1">
    <source>
        <dbReference type="EMBL" id="CAB4826512.1"/>
    </source>
</evidence>
<evidence type="ECO:0000313" key="2">
    <source>
        <dbReference type="EMBL" id="CAB4884097.1"/>
    </source>
</evidence>
<dbReference type="EMBL" id="CAFBPM010000015">
    <property type="protein sequence ID" value="CAB5028286.1"/>
    <property type="molecule type" value="Genomic_DNA"/>
</dbReference>
<evidence type="ECO:0000313" key="3">
    <source>
        <dbReference type="EMBL" id="CAB5028286.1"/>
    </source>
</evidence>
<dbReference type="InterPro" id="IPR029068">
    <property type="entry name" value="Glyas_Bleomycin-R_OHBP_Dase"/>
</dbReference>
<dbReference type="AlphaFoldDB" id="A0A6J7RHR4"/>
<dbReference type="Gene3D" id="3.10.180.10">
    <property type="entry name" value="2,3-Dihydroxybiphenyl 1,2-Dioxygenase, domain 1"/>
    <property type="match status" value="1"/>
</dbReference>
<accession>A0A6J7RHR4</accession>
<organism evidence="3">
    <name type="scientific">freshwater metagenome</name>
    <dbReference type="NCBI Taxonomy" id="449393"/>
    <lineage>
        <taxon>unclassified sequences</taxon>
        <taxon>metagenomes</taxon>
        <taxon>ecological metagenomes</taxon>
    </lineage>
</organism>
<name>A0A6J7RHR4_9ZZZZ</name>